<dbReference type="InterPro" id="IPR012902">
    <property type="entry name" value="N_methyl_site"/>
</dbReference>
<keyword evidence="1" id="KW-0472">Membrane</keyword>
<reference evidence="2" key="1">
    <citation type="submission" date="2019-09" db="EMBL/GenBank/DDBJ databases">
        <title>Characterisation of the sponge microbiome using genome-centric metagenomics.</title>
        <authorList>
            <person name="Engelberts J.P."/>
            <person name="Robbins S.J."/>
            <person name="De Goeij J.M."/>
            <person name="Aranda M."/>
            <person name="Bell S.C."/>
            <person name="Webster N.S."/>
        </authorList>
    </citation>
    <scope>NUCLEOTIDE SEQUENCE</scope>
    <source>
        <strain evidence="2">SB0676_bin_10</strain>
    </source>
</reference>
<dbReference type="PROSITE" id="PS00409">
    <property type="entry name" value="PROKAR_NTER_METHYL"/>
    <property type="match status" value="1"/>
</dbReference>
<proteinExistence type="predicted"/>
<comment type="caution">
    <text evidence="2">The sequence shown here is derived from an EMBL/GenBank/DDBJ whole genome shotgun (WGS) entry which is preliminary data.</text>
</comment>
<sequence length="232" mass="24963">MGRTRKPLALLSRAGRQGNDPGDGAGGFTLLELLIVLLLASGLALVCFNALLADGQLVGRMAEGWRQRQERERALDLIRHDLTQGDDVLLDPDLAQHRCSMNKRQPVLVIATKAGPITYAIGSPPSNIWASRVLLRCGPAFTKAGVWSQKSFLNRVLIDGLQPPETPWQQCPVADGAEVGHSFALPLSVCMEPATRLVTVRLSQGQEDSTASAVVGLHNLMAADSPEDKTNN</sequence>
<evidence type="ECO:0000313" key="2">
    <source>
        <dbReference type="EMBL" id="MYG39019.1"/>
    </source>
</evidence>
<name>A0A6B1F8B3_9SYNE</name>
<keyword evidence="1" id="KW-1133">Transmembrane helix</keyword>
<feature type="transmembrane region" description="Helical" evidence="1">
    <location>
        <begin position="33"/>
        <end position="52"/>
    </location>
</feature>
<gene>
    <name evidence="2" type="ORF">F4162_08725</name>
</gene>
<dbReference type="NCBIfam" id="TIGR02532">
    <property type="entry name" value="IV_pilin_GFxxxE"/>
    <property type="match status" value="1"/>
</dbReference>
<protein>
    <submittedName>
        <fullName evidence="2">Prepilin-type N-terminal cleavage/methylation domain-containing protein</fullName>
    </submittedName>
</protein>
<dbReference type="AlphaFoldDB" id="A0A6B1F8B3"/>
<dbReference type="EMBL" id="VYDO01000275">
    <property type="protein sequence ID" value="MYG39019.1"/>
    <property type="molecule type" value="Genomic_DNA"/>
</dbReference>
<accession>A0A6B1F8B3</accession>
<keyword evidence="1" id="KW-0812">Transmembrane</keyword>
<organism evidence="2">
    <name type="scientific">Synechococcus sp. SB0676_bin_10</name>
    <dbReference type="NCBI Taxonomy" id="2604869"/>
    <lineage>
        <taxon>Bacteria</taxon>
        <taxon>Bacillati</taxon>
        <taxon>Cyanobacteriota</taxon>
        <taxon>Cyanophyceae</taxon>
        <taxon>Synechococcales</taxon>
        <taxon>Synechococcaceae</taxon>
        <taxon>Synechococcus</taxon>
    </lineage>
</organism>
<evidence type="ECO:0000256" key="1">
    <source>
        <dbReference type="SAM" id="Phobius"/>
    </source>
</evidence>